<comment type="subunit">
    <text evidence="4 8">Monomer.</text>
</comment>
<evidence type="ECO:0000313" key="12">
    <source>
        <dbReference type="Proteomes" id="UP000680020"/>
    </source>
</evidence>
<evidence type="ECO:0000256" key="1">
    <source>
        <dbReference type="ARBA" id="ARBA00002869"/>
    </source>
</evidence>
<dbReference type="GO" id="GO:0006782">
    <property type="term" value="P:protoporphyrinogen IX biosynthetic process"/>
    <property type="evidence" value="ECO:0007669"/>
    <property type="project" value="UniProtKB-UniRule"/>
</dbReference>
<sequence>MSLKTLTIATRESPLALWQAEHVKSKILEFFPEMDVQLLGMTTKGDQMLSSPLSKIGGKGLFIKELEVALLDGRADIAVHSMKDVPMAKELPEDLIVPVVMKREDPRDALVSNHNYTIKTLPQNAVVGSCSLRRRVQLMALRPDLQLKDLRGNVNTRLAKLDAGEFDAIILATAGLKRLGFDHRISEEISQDISLPAVGQGAIGIECNRHNEEVRKIISLLNDDDTAVCVAAERAFNSTLNGGCQAPIAGYAELTEKGLWIRGLVGNIDTNEIIYAEMVGDPLDAQNLGHRLAEELLSKGADEFLRSIYGEKK</sequence>
<dbReference type="RefSeq" id="WP_094492090.1">
    <property type="nucleotide sequence ID" value="NZ_JAGIBS010000001.1"/>
</dbReference>
<dbReference type="Pfam" id="PF03900">
    <property type="entry name" value="Porphobil_deamC"/>
    <property type="match status" value="1"/>
</dbReference>
<dbReference type="EMBL" id="JAGIBU010000001">
    <property type="protein sequence ID" value="MBS7823919.1"/>
    <property type="molecule type" value="Genomic_DNA"/>
</dbReference>
<gene>
    <name evidence="8 11" type="primary">hemC</name>
    <name evidence="11" type="ORF">J7561_01720</name>
</gene>
<dbReference type="AlphaFoldDB" id="A0AB35BUM6"/>
<dbReference type="HAMAP" id="MF_00260">
    <property type="entry name" value="Porphobil_deam"/>
    <property type="match status" value="1"/>
</dbReference>
<dbReference type="Gene3D" id="3.30.160.40">
    <property type="entry name" value="Porphobilinogen deaminase, C-terminal domain"/>
    <property type="match status" value="1"/>
</dbReference>
<comment type="cofactor">
    <cofactor evidence="8">
        <name>dipyrromethane</name>
        <dbReference type="ChEBI" id="CHEBI:60342"/>
    </cofactor>
    <text evidence="8">Binds 1 dipyrromethane group covalently.</text>
</comment>
<evidence type="ECO:0000256" key="3">
    <source>
        <dbReference type="ARBA" id="ARBA00005638"/>
    </source>
</evidence>
<feature type="domain" description="Porphobilinogen deaminase C-terminal" evidence="10">
    <location>
        <begin position="228"/>
        <end position="297"/>
    </location>
</feature>
<dbReference type="NCBIfam" id="TIGR00212">
    <property type="entry name" value="hemC"/>
    <property type="match status" value="1"/>
</dbReference>
<dbReference type="PANTHER" id="PTHR11557:SF0">
    <property type="entry name" value="PORPHOBILINOGEN DEAMINASE"/>
    <property type="match status" value="1"/>
</dbReference>
<protein>
    <recommendedName>
        <fullName evidence="8">Porphobilinogen deaminase</fullName>
        <shortName evidence="8">PBG</shortName>
        <ecNumber evidence="8">2.5.1.61</ecNumber>
    </recommendedName>
    <alternativeName>
        <fullName evidence="8">Hydroxymethylbilane synthase</fullName>
        <shortName evidence="8">HMBS</shortName>
    </alternativeName>
    <alternativeName>
        <fullName evidence="8">Pre-uroporphyrinogen synthase</fullName>
    </alternativeName>
</protein>
<dbReference type="InterPro" id="IPR000860">
    <property type="entry name" value="HemC"/>
</dbReference>
<comment type="caution">
    <text evidence="11">The sequence shown here is derived from an EMBL/GenBank/DDBJ whole genome shotgun (WGS) entry which is preliminary data.</text>
</comment>
<evidence type="ECO:0000256" key="8">
    <source>
        <dbReference type="HAMAP-Rule" id="MF_00260"/>
    </source>
</evidence>
<evidence type="ECO:0000313" key="11">
    <source>
        <dbReference type="EMBL" id="MBS7823919.1"/>
    </source>
</evidence>
<proteinExistence type="inferred from homology"/>
<feature type="domain" description="Porphobilinogen deaminase N-terminal" evidence="9">
    <location>
        <begin position="6"/>
        <end position="215"/>
    </location>
</feature>
<comment type="function">
    <text evidence="1 8">Tetrapolymerization of the monopyrrole PBG into the hydroxymethylbilane pre-uroporphyrinogen in several discrete steps.</text>
</comment>
<dbReference type="CDD" id="cd13646">
    <property type="entry name" value="PBP2_EcHMBS_like"/>
    <property type="match status" value="1"/>
</dbReference>
<comment type="miscellaneous">
    <text evidence="8">The porphobilinogen subunits are added to the dipyrromethane group.</text>
</comment>
<dbReference type="SUPFAM" id="SSF54782">
    <property type="entry name" value="Porphobilinogen deaminase (hydroxymethylbilane synthase), C-terminal domain"/>
    <property type="match status" value="1"/>
</dbReference>
<reference evidence="11" key="1">
    <citation type="submission" date="2021-03" db="EMBL/GenBank/DDBJ databases">
        <title>Identification and antibiotic profiling of Wohlfahrtiimonas chitiniclastica, an underestimated human pathogen.</title>
        <authorList>
            <person name="Kopf A."/>
            <person name="Bunk B."/>
            <person name="Coldewey S."/>
            <person name="Gunzer F."/>
            <person name="Riedel T."/>
            <person name="Schroettner P."/>
        </authorList>
    </citation>
    <scope>NUCLEOTIDE SEQUENCE</scope>
    <source>
        <strain evidence="11">DSM 100917</strain>
    </source>
</reference>
<dbReference type="SUPFAM" id="SSF53850">
    <property type="entry name" value="Periplasmic binding protein-like II"/>
    <property type="match status" value="1"/>
</dbReference>
<evidence type="ECO:0000259" key="10">
    <source>
        <dbReference type="Pfam" id="PF03900"/>
    </source>
</evidence>
<dbReference type="PIRSF" id="PIRSF001438">
    <property type="entry name" value="4pyrrol_synth_OHMeBilane_synth"/>
    <property type="match status" value="1"/>
</dbReference>
<dbReference type="Pfam" id="PF01379">
    <property type="entry name" value="Porphobil_deam"/>
    <property type="match status" value="1"/>
</dbReference>
<dbReference type="InterPro" id="IPR022418">
    <property type="entry name" value="Porphobilinogen_deaminase_C"/>
</dbReference>
<dbReference type="InterPro" id="IPR022419">
    <property type="entry name" value="Porphobilin_deaminase_cofac_BS"/>
</dbReference>
<evidence type="ECO:0000259" key="9">
    <source>
        <dbReference type="Pfam" id="PF01379"/>
    </source>
</evidence>
<comment type="catalytic activity">
    <reaction evidence="7 8">
        <text>4 porphobilinogen + H2O = hydroxymethylbilane + 4 NH4(+)</text>
        <dbReference type="Rhea" id="RHEA:13185"/>
        <dbReference type="ChEBI" id="CHEBI:15377"/>
        <dbReference type="ChEBI" id="CHEBI:28938"/>
        <dbReference type="ChEBI" id="CHEBI:57845"/>
        <dbReference type="ChEBI" id="CHEBI:58126"/>
        <dbReference type="EC" id="2.5.1.61"/>
    </reaction>
</comment>
<dbReference type="InterPro" id="IPR022417">
    <property type="entry name" value="Porphobilin_deaminase_N"/>
</dbReference>
<organism evidence="11 12">
    <name type="scientific">Wohlfahrtiimonas chitiniclastica</name>
    <dbReference type="NCBI Taxonomy" id="400946"/>
    <lineage>
        <taxon>Bacteria</taxon>
        <taxon>Pseudomonadati</taxon>
        <taxon>Pseudomonadota</taxon>
        <taxon>Gammaproteobacteria</taxon>
        <taxon>Cardiobacteriales</taxon>
        <taxon>Ignatzschineriaceae</taxon>
        <taxon>Wohlfahrtiimonas</taxon>
    </lineage>
</organism>
<dbReference type="PRINTS" id="PR00151">
    <property type="entry name" value="PORPHBDMNASE"/>
</dbReference>
<evidence type="ECO:0000256" key="6">
    <source>
        <dbReference type="ARBA" id="ARBA00023244"/>
    </source>
</evidence>
<feature type="modified residue" description="S-(dipyrrolylmethanemethyl)cysteine" evidence="8">
    <location>
        <position position="244"/>
    </location>
</feature>
<dbReference type="PROSITE" id="PS00533">
    <property type="entry name" value="PORPHOBILINOGEN_DEAM"/>
    <property type="match status" value="1"/>
</dbReference>
<dbReference type="GO" id="GO:0004418">
    <property type="term" value="F:hydroxymethylbilane synthase activity"/>
    <property type="evidence" value="ECO:0007669"/>
    <property type="project" value="UniProtKB-UniRule"/>
</dbReference>
<comment type="pathway">
    <text evidence="2">Porphyrin-containing compound metabolism; protoporphyrin-IX biosynthesis; coproporphyrinogen-III from 5-aminolevulinate: step 2/4.</text>
</comment>
<evidence type="ECO:0000256" key="5">
    <source>
        <dbReference type="ARBA" id="ARBA00022679"/>
    </source>
</evidence>
<accession>A0AB35BUM6</accession>
<dbReference type="PANTHER" id="PTHR11557">
    <property type="entry name" value="PORPHOBILINOGEN DEAMINASE"/>
    <property type="match status" value="1"/>
</dbReference>
<dbReference type="EC" id="2.5.1.61" evidence="8"/>
<dbReference type="FunFam" id="3.40.190.10:FF:000005">
    <property type="entry name" value="Porphobilinogen deaminase"/>
    <property type="match status" value="1"/>
</dbReference>
<dbReference type="FunFam" id="3.30.160.40:FF:000002">
    <property type="entry name" value="Porphobilinogen deaminase"/>
    <property type="match status" value="1"/>
</dbReference>
<evidence type="ECO:0000256" key="4">
    <source>
        <dbReference type="ARBA" id="ARBA00011245"/>
    </source>
</evidence>
<evidence type="ECO:0000256" key="2">
    <source>
        <dbReference type="ARBA" id="ARBA00004735"/>
    </source>
</evidence>
<dbReference type="Proteomes" id="UP000680020">
    <property type="component" value="Unassembled WGS sequence"/>
</dbReference>
<keyword evidence="5 8" id="KW-0808">Transferase</keyword>
<comment type="similarity">
    <text evidence="3 8">Belongs to the HMBS family.</text>
</comment>
<dbReference type="GO" id="GO:0005737">
    <property type="term" value="C:cytoplasm"/>
    <property type="evidence" value="ECO:0007669"/>
    <property type="project" value="UniProtKB-UniRule"/>
</dbReference>
<dbReference type="FunFam" id="3.40.190.10:FF:000004">
    <property type="entry name" value="Porphobilinogen deaminase"/>
    <property type="match status" value="1"/>
</dbReference>
<dbReference type="InterPro" id="IPR036803">
    <property type="entry name" value="Porphobilinogen_deaminase_C_sf"/>
</dbReference>
<keyword evidence="6 8" id="KW-0627">Porphyrin biosynthesis</keyword>
<name>A0AB35BUM6_9GAMM</name>
<evidence type="ECO:0000256" key="7">
    <source>
        <dbReference type="ARBA" id="ARBA00048169"/>
    </source>
</evidence>
<dbReference type="Gene3D" id="3.40.190.10">
    <property type="entry name" value="Periplasmic binding protein-like II"/>
    <property type="match status" value="2"/>
</dbReference>